<comment type="caution">
    <text evidence="1">The sequence shown here is derived from an EMBL/GenBank/DDBJ whole genome shotgun (WGS) entry which is preliminary data.</text>
</comment>
<dbReference type="Proteomes" id="UP000676996">
    <property type="component" value="Unassembled WGS sequence"/>
</dbReference>
<name>A0A8T4IFX6_9SPHN</name>
<dbReference type="EMBL" id="JAGRQC010000002">
    <property type="protein sequence ID" value="MBR0552774.1"/>
    <property type="molecule type" value="Genomic_DNA"/>
</dbReference>
<dbReference type="RefSeq" id="WP_284054008.1">
    <property type="nucleotide sequence ID" value="NZ_JAGRQC010000002.1"/>
</dbReference>
<evidence type="ECO:0008006" key="3">
    <source>
        <dbReference type="Google" id="ProtNLM"/>
    </source>
</evidence>
<evidence type="ECO:0000313" key="1">
    <source>
        <dbReference type="EMBL" id="MBR0552774.1"/>
    </source>
</evidence>
<organism evidence="1 2">
    <name type="scientific">Stakelama marina</name>
    <dbReference type="NCBI Taxonomy" id="2826939"/>
    <lineage>
        <taxon>Bacteria</taxon>
        <taxon>Pseudomonadati</taxon>
        <taxon>Pseudomonadota</taxon>
        <taxon>Alphaproteobacteria</taxon>
        <taxon>Sphingomonadales</taxon>
        <taxon>Sphingomonadaceae</taxon>
        <taxon>Stakelama</taxon>
    </lineage>
</organism>
<accession>A0A8T4IFX6</accession>
<dbReference type="AlphaFoldDB" id="A0A8T4IFX6"/>
<reference evidence="1" key="1">
    <citation type="submission" date="2021-04" db="EMBL/GenBank/DDBJ databases">
        <title>Ouciella asimina sp. nov., isolated from the surface seawater in the hydrothermal field of Okinawa Trough.</title>
        <authorList>
            <person name="Shuang W."/>
        </authorList>
    </citation>
    <scope>NUCLEOTIDE SEQUENCE</scope>
    <source>
        <strain evidence="1">LXI357</strain>
    </source>
</reference>
<evidence type="ECO:0000313" key="2">
    <source>
        <dbReference type="Proteomes" id="UP000676996"/>
    </source>
</evidence>
<proteinExistence type="predicted"/>
<sequence>MLSVLTIRPDAWQGSRVLRTVLYSILLSLLALTVSGQGLAHARSTDATVTASTSSSADCMRMMNDTNKSGPDKQGCDFATCLVSMAGCSGVMAPSADPAIARRVALSDDIAFAPSSARLTGLTVAPPLAPPRPSL</sequence>
<keyword evidence="2" id="KW-1185">Reference proteome</keyword>
<protein>
    <recommendedName>
        <fullName evidence="3">DUF2946 domain-containing protein</fullName>
    </recommendedName>
</protein>
<gene>
    <name evidence="1" type="ORF">J7S20_09685</name>
</gene>